<sequence>MARLKAVGRIAVLLAGALLPGGSVLGGVGRHLCGIAGFLGAGWQHAVCFSQGSAQCQALHSKSSSQSKCVGSGWAWTDRHSASCTPATTRLHNKNGQTKAVVFAGSTLPSSWHRLKCQLPPAATLRRFTADPRRLTRDLSGATSALEVLSVLEVELENPIFNEVHVATAFHRLARFSSSFTPSMVASQEFQGLQTRLIDMMERDYLGPHAVANILWAVANLQSQVPQLKELLPKLIENASYRAASMTEQAVANTMWASASLSLDSTQLQAFLPQISERLVDRADELNAQGIANCIWASARLKTDTLEFPDEIVISVLAEMAREKLEDFKAQEISNIVWSAAILREVAPELLAGLAQGDVLHDLAKRSMSLMQTFGPQSIANAAWGFAFCGCNDTEFMSDAASHFVRLMPRMVRQVLAKSAPMMLNAFALLGIRNSYLLAVIATEFPPLLKRTTDWGLGSLTWSYSKLDRGRLFASFQDQLAKEARRRGFSDEDVESCQLGPRDWNRAAGEKRRSED</sequence>
<evidence type="ECO:0000313" key="3">
    <source>
        <dbReference type="EMBL" id="CAE8689216.1"/>
    </source>
</evidence>
<dbReference type="GO" id="GO:0035770">
    <property type="term" value="C:ribonucleoprotein granule"/>
    <property type="evidence" value="ECO:0007669"/>
    <property type="project" value="TreeGrafter"/>
</dbReference>
<evidence type="ECO:0000259" key="2">
    <source>
        <dbReference type="Pfam" id="PF26188"/>
    </source>
</evidence>
<dbReference type="Proteomes" id="UP000626109">
    <property type="component" value="Unassembled WGS sequence"/>
</dbReference>
<feature type="chain" id="PRO_5032306093" description="RNA-editing substrate-binding complex 6 protein domain-containing protein" evidence="1">
    <location>
        <begin position="27"/>
        <end position="516"/>
    </location>
</feature>
<dbReference type="GO" id="GO:0005759">
    <property type="term" value="C:mitochondrial matrix"/>
    <property type="evidence" value="ECO:0007669"/>
    <property type="project" value="TreeGrafter"/>
</dbReference>
<dbReference type="GO" id="GO:0003723">
    <property type="term" value="F:RNA binding"/>
    <property type="evidence" value="ECO:0007669"/>
    <property type="project" value="TreeGrafter"/>
</dbReference>
<feature type="signal peptide" evidence="1">
    <location>
        <begin position="1"/>
        <end position="26"/>
    </location>
</feature>
<dbReference type="EMBL" id="CAJNNW010027038">
    <property type="protein sequence ID" value="CAE8689216.1"/>
    <property type="molecule type" value="Genomic_DNA"/>
</dbReference>
<protein>
    <recommendedName>
        <fullName evidence="2">RNA-editing substrate-binding complex 6 protein domain-containing protein</fullName>
    </recommendedName>
</protein>
<accession>A0A813JX76</accession>
<comment type="caution">
    <text evidence="3">The sequence shown here is derived from an EMBL/GenBank/DDBJ whole genome shotgun (WGS) entry which is preliminary data.</text>
</comment>
<name>A0A813JX76_POLGL</name>
<dbReference type="PANTHER" id="PTHR21228:SF40">
    <property type="entry name" value="LD45607P"/>
    <property type="match status" value="1"/>
</dbReference>
<dbReference type="InterPro" id="IPR050870">
    <property type="entry name" value="FAST_kinase"/>
</dbReference>
<dbReference type="Pfam" id="PF26188">
    <property type="entry name" value="RESC6"/>
    <property type="match status" value="1"/>
</dbReference>
<dbReference type="GO" id="GO:0044528">
    <property type="term" value="P:regulation of mitochondrial mRNA stability"/>
    <property type="evidence" value="ECO:0007669"/>
    <property type="project" value="TreeGrafter"/>
</dbReference>
<proteinExistence type="predicted"/>
<evidence type="ECO:0000256" key="1">
    <source>
        <dbReference type="SAM" id="SignalP"/>
    </source>
</evidence>
<dbReference type="InterPro" id="IPR058917">
    <property type="entry name" value="RESC6_dom"/>
</dbReference>
<reference evidence="3" key="1">
    <citation type="submission" date="2021-02" db="EMBL/GenBank/DDBJ databases">
        <authorList>
            <person name="Dougan E. K."/>
            <person name="Rhodes N."/>
            <person name="Thang M."/>
            <person name="Chan C."/>
        </authorList>
    </citation>
    <scope>NUCLEOTIDE SEQUENCE</scope>
</reference>
<gene>
    <name evidence="3" type="ORF">PGLA2088_LOCUS26368</name>
</gene>
<feature type="domain" description="RNA-editing substrate-binding complex 6 protein" evidence="2">
    <location>
        <begin position="193"/>
        <end position="398"/>
    </location>
</feature>
<dbReference type="GO" id="GO:0000963">
    <property type="term" value="P:mitochondrial RNA processing"/>
    <property type="evidence" value="ECO:0007669"/>
    <property type="project" value="TreeGrafter"/>
</dbReference>
<keyword evidence="1" id="KW-0732">Signal</keyword>
<organism evidence="3 4">
    <name type="scientific">Polarella glacialis</name>
    <name type="common">Dinoflagellate</name>
    <dbReference type="NCBI Taxonomy" id="89957"/>
    <lineage>
        <taxon>Eukaryota</taxon>
        <taxon>Sar</taxon>
        <taxon>Alveolata</taxon>
        <taxon>Dinophyceae</taxon>
        <taxon>Suessiales</taxon>
        <taxon>Suessiaceae</taxon>
        <taxon>Polarella</taxon>
    </lineage>
</organism>
<dbReference type="AlphaFoldDB" id="A0A813JX76"/>
<dbReference type="PANTHER" id="PTHR21228">
    <property type="entry name" value="FAST LEU-RICH DOMAIN-CONTAINING"/>
    <property type="match status" value="1"/>
</dbReference>
<evidence type="ECO:0000313" key="4">
    <source>
        <dbReference type="Proteomes" id="UP000626109"/>
    </source>
</evidence>